<evidence type="ECO:0000313" key="2">
    <source>
        <dbReference type="Proteomes" id="UP001168694"/>
    </source>
</evidence>
<comment type="caution">
    <text evidence="1">The sequence shown here is derived from an EMBL/GenBank/DDBJ whole genome shotgun (WGS) entry which is preliminary data.</text>
</comment>
<organism evidence="1 2">
    <name type="scientific">Fictibacillus terranigra</name>
    <dbReference type="NCBI Taxonomy" id="3058424"/>
    <lineage>
        <taxon>Bacteria</taxon>
        <taxon>Bacillati</taxon>
        <taxon>Bacillota</taxon>
        <taxon>Bacilli</taxon>
        <taxon>Bacillales</taxon>
        <taxon>Fictibacillaceae</taxon>
        <taxon>Fictibacillus</taxon>
    </lineage>
</organism>
<gene>
    <name evidence="1" type="ORF">QYF49_08020</name>
</gene>
<proteinExistence type="predicted"/>
<accession>A0ABT8E4X7</accession>
<reference evidence="1" key="1">
    <citation type="submission" date="2023-06" db="EMBL/GenBank/DDBJ databases">
        <title>Draft Genome Sequences of Representative Paenibacillus Polymyxa, Bacillus cereus, Fictibacillus sp., and Brevibacillus agri Strains Isolated from Amazonian Dark Earth.</title>
        <authorList>
            <person name="Pellegrinetti T.A."/>
            <person name="Cunha I.C.M."/>
            <person name="Chaves M.G."/>
            <person name="Freitas A.S."/>
            <person name="Silva A.V.R."/>
            <person name="Tsai S.M."/>
            <person name="Mendes L.W."/>
        </authorList>
    </citation>
    <scope>NUCLEOTIDE SEQUENCE</scope>
    <source>
        <strain evidence="1">CENA-BCM004</strain>
    </source>
</reference>
<name>A0ABT8E4X7_9BACL</name>
<dbReference type="Proteomes" id="UP001168694">
    <property type="component" value="Unassembled WGS sequence"/>
</dbReference>
<dbReference type="RefSeq" id="WP_290399121.1">
    <property type="nucleotide sequence ID" value="NZ_JAUHLN010000002.1"/>
</dbReference>
<dbReference type="EMBL" id="JAUHLN010000002">
    <property type="protein sequence ID" value="MDN4072968.1"/>
    <property type="molecule type" value="Genomic_DNA"/>
</dbReference>
<evidence type="ECO:0000313" key="1">
    <source>
        <dbReference type="EMBL" id="MDN4072968.1"/>
    </source>
</evidence>
<protein>
    <submittedName>
        <fullName evidence="1">Gas vesicle protein GvpG</fullName>
    </submittedName>
</protein>
<keyword evidence="2" id="KW-1185">Reference proteome</keyword>
<sequence length="85" mass="10399">MIHKLFTAPMNLVFKVGEKVKEEADRELYDISNIQQKLVHLQMLYELDEIPEKLYREQEEELLIRYEAAKKREMEQWDNMTKQQI</sequence>
<dbReference type="Pfam" id="PF05120">
    <property type="entry name" value="GvpG"/>
    <property type="match status" value="1"/>
</dbReference>
<dbReference type="InterPro" id="IPR007804">
    <property type="entry name" value="GvpG"/>
</dbReference>